<dbReference type="Proteomes" id="UP000314980">
    <property type="component" value="Unassembled WGS sequence"/>
</dbReference>
<dbReference type="Ensembl" id="ENSLCAT00010022428.1">
    <property type="protein sequence ID" value="ENSLCAP00010021956.1"/>
    <property type="gene ID" value="ENSLCAG00010010346.1"/>
</dbReference>
<dbReference type="Pfam" id="PF00059">
    <property type="entry name" value="Lectin_C"/>
    <property type="match status" value="2"/>
</dbReference>
<dbReference type="InterPro" id="IPR016187">
    <property type="entry name" value="CTDL_fold"/>
</dbReference>
<sequence length="320" mass="36602">MKYKKKTFCQLQVKLLTIQTLLTGWKISTSLQHQYHYVSDSKNWTEAQTFCRETYTDLATIENTEEMKQLINTVSSAGYNSDVWVGLYSKVEWKWSDGYTGSGAEFRSWETSDDEPDFVSANQFCVIIGGGGGWWDDDCSLKYPLICYRGTQLEPEYVLVNEAMNWSSAQRHCRENFIDLVTVRNDTENTEIQNLVPSGNWAWTGLSRDPNFYWSDQSNFSFSNLDNTANLIGSMRIICGVAALHRSGKWRFLPCERRLPFVCHSIPPPPVKRQVVKLKDEGGGLLCGSERPCCESWHPEKGKSPTSILKHFKWSHSCAQ</sequence>
<reference evidence="4" key="1">
    <citation type="submission" date="2015-09" db="EMBL/GenBank/DDBJ databases">
        <authorList>
            <person name="Sai Rama Sridatta P."/>
        </authorList>
    </citation>
    <scope>NUCLEOTIDE SEQUENCE [LARGE SCALE GENOMIC DNA]</scope>
</reference>
<accession>A0A4W6DAU2</accession>
<evidence type="ECO:0000313" key="3">
    <source>
        <dbReference type="Ensembl" id="ENSLCAP00010021956.1"/>
    </source>
</evidence>
<reference evidence="3" key="3">
    <citation type="submission" date="2025-09" db="UniProtKB">
        <authorList>
            <consortium name="Ensembl"/>
        </authorList>
    </citation>
    <scope>IDENTIFICATION</scope>
</reference>
<dbReference type="SUPFAM" id="SSF56436">
    <property type="entry name" value="C-type lectin-like"/>
    <property type="match status" value="2"/>
</dbReference>
<evidence type="ECO:0000256" key="1">
    <source>
        <dbReference type="ARBA" id="ARBA00023157"/>
    </source>
</evidence>
<dbReference type="InterPro" id="IPR001304">
    <property type="entry name" value="C-type_lectin-like"/>
</dbReference>
<keyword evidence="4" id="KW-1185">Reference proteome</keyword>
<dbReference type="InterPro" id="IPR018378">
    <property type="entry name" value="C-type_lectin_CS"/>
</dbReference>
<proteinExistence type="predicted"/>
<dbReference type="PROSITE" id="PS50041">
    <property type="entry name" value="C_TYPE_LECTIN_2"/>
    <property type="match status" value="2"/>
</dbReference>
<dbReference type="PANTHER" id="PTHR45784:SF3">
    <property type="entry name" value="C-TYPE LECTIN DOMAIN FAMILY 4 MEMBER K-LIKE-RELATED"/>
    <property type="match status" value="1"/>
</dbReference>
<dbReference type="GeneTree" id="ENSGT01100000263473"/>
<dbReference type="InterPro" id="IPR016186">
    <property type="entry name" value="C-type_lectin-like/link_sf"/>
</dbReference>
<dbReference type="InParanoid" id="A0A4W6DAU2"/>
<reference evidence="3" key="2">
    <citation type="submission" date="2025-08" db="UniProtKB">
        <authorList>
            <consortium name="Ensembl"/>
        </authorList>
    </citation>
    <scope>IDENTIFICATION</scope>
</reference>
<organism evidence="3 4">
    <name type="scientific">Lates calcarifer</name>
    <name type="common">Barramundi</name>
    <name type="synonym">Holocentrus calcarifer</name>
    <dbReference type="NCBI Taxonomy" id="8187"/>
    <lineage>
        <taxon>Eukaryota</taxon>
        <taxon>Metazoa</taxon>
        <taxon>Chordata</taxon>
        <taxon>Craniata</taxon>
        <taxon>Vertebrata</taxon>
        <taxon>Euteleostomi</taxon>
        <taxon>Actinopterygii</taxon>
        <taxon>Neopterygii</taxon>
        <taxon>Teleostei</taxon>
        <taxon>Neoteleostei</taxon>
        <taxon>Acanthomorphata</taxon>
        <taxon>Carangaria</taxon>
        <taxon>Carangaria incertae sedis</taxon>
        <taxon>Centropomidae</taxon>
        <taxon>Lates</taxon>
    </lineage>
</organism>
<evidence type="ECO:0000259" key="2">
    <source>
        <dbReference type="PROSITE" id="PS50041"/>
    </source>
</evidence>
<dbReference type="Gene3D" id="3.10.100.10">
    <property type="entry name" value="Mannose-Binding Protein A, subunit A"/>
    <property type="match status" value="2"/>
</dbReference>
<dbReference type="FunCoup" id="A0A4W6DAU2">
    <property type="interactions" value="16"/>
</dbReference>
<evidence type="ECO:0000313" key="4">
    <source>
        <dbReference type="Proteomes" id="UP000314980"/>
    </source>
</evidence>
<dbReference type="PANTHER" id="PTHR45784">
    <property type="entry name" value="C-TYPE LECTIN DOMAIN FAMILY 20 MEMBER A-RELATED"/>
    <property type="match status" value="1"/>
</dbReference>
<feature type="domain" description="C-type lectin" evidence="2">
    <location>
        <begin position="157"/>
        <end position="264"/>
    </location>
</feature>
<dbReference type="AlphaFoldDB" id="A0A4W6DAU2"/>
<dbReference type="SMART" id="SM00034">
    <property type="entry name" value="CLECT"/>
    <property type="match status" value="2"/>
</dbReference>
<protein>
    <recommendedName>
        <fullName evidence="2">C-type lectin domain-containing protein</fullName>
    </recommendedName>
</protein>
<keyword evidence="1" id="KW-1015">Disulfide bond</keyword>
<feature type="domain" description="C-type lectin" evidence="2">
    <location>
        <begin position="35"/>
        <end position="148"/>
    </location>
</feature>
<name>A0A4W6DAU2_LATCA</name>
<dbReference type="PROSITE" id="PS00615">
    <property type="entry name" value="C_TYPE_LECTIN_1"/>
    <property type="match status" value="1"/>
</dbReference>